<dbReference type="PANTHER" id="PTHR11610">
    <property type="entry name" value="LIPASE"/>
    <property type="match status" value="1"/>
</dbReference>
<keyword evidence="6" id="KW-0732">Signal</keyword>
<feature type="compositionally biased region" description="Basic and acidic residues" evidence="5">
    <location>
        <begin position="844"/>
        <end position="866"/>
    </location>
</feature>
<evidence type="ECO:0000256" key="4">
    <source>
        <dbReference type="RuleBase" id="RU004262"/>
    </source>
</evidence>
<comment type="subcellular location">
    <subcellularLocation>
        <location evidence="1">Secreted</location>
    </subcellularLocation>
</comment>
<dbReference type="VEuPathDB" id="VectorBase:FBgn0030884"/>
<dbReference type="EMBL" id="BT015969">
    <property type="protein sequence ID" value="AAV36854.1"/>
    <property type="molecule type" value="mRNA"/>
</dbReference>
<feature type="domain" description="Lipase" evidence="7">
    <location>
        <begin position="148"/>
        <end position="463"/>
    </location>
</feature>
<evidence type="ECO:0000256" key="1">
    <source>
        <dbReference type="ARBA" id="ARBA00004613"/>
    </source>
</evidence>
<dbReference type="InterPro" id="IPR029058">
    <property type="entry name" value="AB_hydrolase_fold"/>
</dbReference>
<dbReference type="AGR" id="FB:FBgn0030884"/>
<feature type="region of interest" description="Disordered" evidence="5">
    <location>
        <begin position="977"/>
        <end position="1000"/>
    </location>
</feature>
<dbReference type="FlyBase" id="FBgn0030884">
    <property type="gene designation" value="CG6847"/>
</dbReference>
<protein>
    <submittedName>
        <fullName evidence="8">RH14406p</fullName>
    </submittedName>
</protein>
<dbReference type="OrthoDB" id="199913at2759"/>
<proteinExistence type="evidence at transcript level"/>
<feature type="compositionally biased region" description="Basic residues" evidence="5">
    <location>
        <begin position="988"/>
        <end position="1000"/>
    </location>
</feature>
<comment type="similarity">
    <text evidence="2 4">Belongs to the AB hydrolase superfamily. Lipase family.</text>
</comment>
<evidence type="ECO:0000256" key="6">
    <source>
        <dbReference type="SAM" id="SignalP"/>
    </source>
</evidence>
<dbReference type="SUPFAM" id="SSF53474">
    <property type="entry name" value="alpha/beta-Hydrolases"/>
    <property type="match status" value="1"/>
</dbReference>
<dbReference type="Gene3D" id="3.40.50.1820">
    <property type="entry name" value="alpha/beta hydrolase"/>
    <property type="match status" value="2"/>
</dbReference>
<feature type="compositionally biased region" description="Basic and acidic residues" evidence="5">
    <location>
        <begin position="913"/>
        <end position="924"/>
    </location>
</feature>
<evidence type="ECO:0000256" key="5">
    <source>
        <dbReference type="SAM" id="MobiDB-lite"/>
    </source>
</evidence>
<dbReference type="InterPro" id="IPR033906">
    <property type="entry name" value="Lipase_N"/>
</dbReference>
<evidence type="ECO:0000259" key="7">
    <source>
        <dbReference type="Pfam" id="PF00151"/>
    </source>
</evidence>
<dbReference type="InterPro" id="IPR000734">
    <property type="entry name" value="TAG_lipase"/>
</dbReference>
<feature type="region of interest" description="Disordered" evidence="5">
    <location>
        <begin position="130"/>
        <end position="159"/>
    </location>
</feature>
<dbReference type="HOGENOM" id="CLU_009358_0_0_1"/>
<evidence type="ECO:0000313" key="8">
    <source>
        <dbReference type="EMBL" id="AAV36854.1"/>
    </source>
</evidence>
<name>Q5U1C3_DROME</name>
<evidence type="ECO:0000256" key="3">
    <source>
        <dbReference type="ARBA" id="ARBA00022525"/>
    </source>
</evidence>
<dbReference type="FunFam" id="3.40.50.1820:FF:000288">
    <property type="entry name" value="Pancreatic triacylglycerol lipase"/>
    <property type="match status" value="1"/>
</dbReference>
<accession>Q5U1C3</accession>
<dbReference type="CDD" id="cd00707">
    <property type="entry name" value="Pancreat_lipase_like"/>
    <property type="match status" value="1"/>
</dbReference>
<dbReference type="InterPro" id="IPR013818">
    <property type="entry name" value="Lipase"/>
</dbReference>
<reference evidence="8" key="1">
    <citation type="submission" date="2004-10" db="EMBL/GenBank/DDBJ databases">
        <authorList>
            <person name="Stapleton M."/>
            <person name="Carlson J."/>
            <person name="Chavez C."/>
            <person name="Frise E."/>
            <person name="George R."/>
            <person name="Pacleb J."/>
            <person name="Park S."/>
            <person name="Wan K."/>
            <person name="Yu C."/>
            <person name="Rubin G.M."/>
            <person name="Celniker S."/>
        </authorList>
    </citation>
    <scope>NUCLEOTIDE SEQUENCE</scope>
    <source>
        <strain evidence="8">Berkeley</strain>
    </source>
</reference>
<keyword evidence="3" id="KW-0964">Secreted</keyword>
<feature type="region of interest" description="Disordered" evidence="5">
    <location>
        <begin position="840"/>
        <end position="927"/>
    </location>
</feature>
<dbReference type="PRINTS" id="PR00821">
    <property type="entry name" value="TAGLIPASE"/>
</dbReference>
<dbReference type="GO" id="GO:0016298">
    <property type="term" value="F:lipase activity"/>
    <property type="evidence" value="ECO:0000250"/>
    <property type="project" value="FlyBase"/>
</dbReference>
<dbReference type="ESTHER" id="drome-CG6847">
    <property type="family name" value="Pancreatic_lipase"/>
</dbReference>
<feature type="compositionally biased region" description="Low complexity" evidence="5">
    <location>
        <begin position="886"/>
        <end position="897"/>
    </location>
</feature>
<feature type="chain" id="PRO_5004263186" evidence="6">
    <location>
        <begin position="20"/>
        <end position="1000"/>
    </location>
</feature>
<dbReference type="PANTHER" id="PTHR11610:SF186">
    <property type="entry name" value="FI22312P1"/>
    <property type="match status" value="1"/>
</dbReference>
<feature type="compositionally biased region" description="Low complexity" evidence="5">
    <location>
        <begin position="145"/>
        <end position="159"/>
    </location>
</feature>
<feature type="compositionally biased region" description="Low complexity" evidence="5">
    <location>
        <begin position="977"/>
        <end position="987"/>
    </location>
</feature>
<gene>
    <name evidence="8 9" type="ORF">CG6847</name>
</gene>
<feature type="compositionally biased region" description="Basic residues" evidence="5">
    <location>
        <begin position="876"/>
        <end position="885"/>
    </location>
</feature>
<evidence type="ECO:0000256" key="2">
    <source>
        <dbReference type="ARBA" id="ARBA00010701"/>
    </source>
</evidence>
<evidence type="ECO:0000313" key="9">
    <source>
        <dbReference type="FlyBase" id="FBgn0030884"/>
    </source>
</evidence>
<dbReference type="ExpressionAtlas" id="Q5U1C3">
    <property type="expression patterns" value="baseline and differential"/>
</dbReference>
<organism evidence="8">
    <name type="scientific">Drosophila melanogaster</name>
    <name type="common">Fruit fly</name>
    <dbReference type="NCBI Taxonomy" id="7227"/>
    <lineage>
        <taxon>Eukaryota</taxon>
        <taxon>Metazoa</taxon>
        <taxon>Ecdysozoa</taxon>
        <taxon>Arthropoda</taxon>
        <taxon>Hexapoda</taxon>
        <taxon>Insecta</taxon>
        <taxon>Pterygota</taxon>
        <taxon>Neoptera</taxon>
        <taxon>Endopterygota</taxon>
        <taxon>Diptera</taxon>
        <taxon>Brachycera</taxon>
        <taxon>Muscomorpha</taxon>
        <taxon>Ephydroidea</taxon>
        <taxon>Drosophilidae</taxon>
        <taxon>Drosophila</taxon>
        <taxon>Sophophora</taxon>
    </lineage>
</organism>
<dbReference type="GO" id="GO:0005576">
    <property type="term" value="C:extracellular region"/>
    <property type="evidence" value="ECO:0007669"/>
    <property type="project" value="UniProtKB-SubCell"/>
</dbReference>
<dbReference type="Pfam" id="PF00151">
    <property type="entry name" value="Lipase"/>
    <property type="match status" value="1"/>
</dbReference>
<feature type="signal peptide" evidence="6">
    <location>
        <begin position="1"/>
        <end position="19"/>
    </location>
</feature>
<dbReference type="GO" id="GO:0016042">
    <property type="term" value="P:lipid catabolic process"/>
    <property type="evidence" value="ECO:0000250"/>
    <property type="project" value="FlyBase"/>
</dbReference>
<dbReference type="AlphaFoldDB" id="Q5U1C3"/>
<sequence>MLSASYIILAMLMCHTVNAIAQEVARTVPTAPSPAHFAELSQAVHDQLMEHEERQRERVRRGHRSRRAVKRVCYGELGCFEDSGPFAYLEMLPSSPEEINTKFYFYSTRQRSDRPLMELSFLNMTNAFRGKRETEVSTSSPEGTSGRSSVASAPSSMSAVNATTFTTERPGGGQKKPTPSIDDLEGFDELSVRVIVHGFGSACPHVWIYEMKTALMAVEDCIVICVDWENGATFPNYVRAAANTRLVGKQLAMLLRNLQQHKGLDLMRTHVIGFSLGAHVSGFAGAELPGLSRITGLDPAGPLFEAQHPKVRLDSSDAEFVDVIHSNGENLILGGLGSWRPMGHVDYYPNGGRVQTGCSNLFVGAVTDFIWSAQAAEDEEGRSLCNHRRAYKFFIDSVAPRCLFPAFPCGNYDDFLKGRCFPCAQDDEDLAEGVPRCGNIGYYADRSTGRGQLYLLTREEEPFCAHQFQLQIFNSFNDLPLRTIGRLEAILEGDGGLNETFEISEKDDAEFFAGDIVSKIIVPHPALGFPTTLSLHYKSYSGWLSKGLPHWDIDKVVLTDSFGRSHSLCRPSTKLSSGSPVRLRLQAGNCELDNQEDYGAYTTQPPAAPPAQHAGNPTVAVPTDVPDSSVQESGLAASVDGVESAKQRKDIFNLGTSFKLARNQTYPLDQGDELPWQPILVGNSLDNETAEAAESSRSLSDSIVGEIFEPVLKDRRLAVNRGRNLQDYATTDSPEIMEPVLKATTPRVKQGKDLDLSESELAAGMVTTLGAITSAVAGSSRLPAKTMAQVGTGRSPDPDEPQTVQLLPFRLGELLQRAERYARETLLPLISVQAPRFFGFNVTPHDREPVRPGESRKPRYIPRYEESAFLNTSSNARRRSQKASRRSSAQQRNLLRLVRARSHGLDDGEDGSDEQREGEREQRNEVNYYTNVLQSESRSMRPEAPEYRPVFIDLPTYKPKTAAAFSTSAAVSAPLASAAVSGSVSLSRARRRGRSPKLIP</sequence>